<dbReference type="PRINTS" id="PR00371">
    <property type="entry name" value="FPNCR"/>
</dbReference>
<evidence type="ECO:0000259" key="3">
    <source>
        <dbReference type="PROSITE" id="PS51085"/>
    </source>
</evidence>
<feature type="domain" description="2Fe-2S ferredoxin-type" evidence="3">
    <location>
        <begin position="2"/>
        <end position="88"/>
    </location>
</feature>
<dbReference type="SUPFAM" id="SSF54292">
    <property type="entry name" value="2Fe-2S ferredoxin-like"/>
    <property type="match status" value="1"/>
</dbReference>
<dbReference type="PROSITE" id="PS51085">
    <property type="entry name" value="2FE2S_FER_2"/>
    <property type="match status" value="1"/>
</dbReference>
<dbReference type="EMBL" id="QPID01000002">
    <property type="protein sequence ID" value="RCU51524.1"/>
    <property type="molecule type" value="Genomic_DNA"/>
</dbReference>
<dbReference type="InterPro" id="IPR001041">
    <property type="entry name" value="2Fe-2S_ferredoxin-type"/>
</dbReference>
<dbReference type="InterPro" id="IPR008333">
    <property type="entry name" value="Cbr1-like_FAD-bd_dom"/>
</dbReference>
<evidence type="ECO:0000256" key="1">
    <source>
        <dbReference type="ARBA" id="ARBA00023075"/>
    </source>
</evidence>
<dbReference type="Pfam" id="PF00175">
    <property type="entry name" value="NAD_binding_1"/>
    <property type="match status" value="1"/>
</dbReference>
<accession>A0A368NPD3</accession>
<evidence type="ECO:0000313" key="6">
    <source>
        <dbReference type="Proteomes" id="UP000252558"/>
    </source>
</evidence>
<evidence type="ECO:0000313" key="5">
    <source>
        <dbReference type="EMBL" id="RCU51524.1"/>
    </source>
</evidence>
<dbReference type="PROSITE" id="PS51384">
    <property type="entry name" value="FAD_FR"/>
    <property type="match status" value="1"/>
</dbReference>
<gene>
    <name evidence="5" type="ORF">DU002_03370</name>
</gene>
<dbReference type="InterPro" id="IPR050415">
    <property type="entry name" value="MRET"/>
</dbReference>
<sequence length="318" mass="34848">MAKVQFQDATIEINPDQSLLEALLSADKNIPNSCRSGLCQSCLVQCTDGHIPHPAQKGLSTAEIETKHLLACQCYPSTDMTVQLPDSGDRKIAATVVEKTQLPGQVIRLRLHAKLDYKPGQYVNLWRDESTIRSYSLASVPALEEHLEFHIRVQPEGRFSGWMQESLQVGDELQLQGPNGLCFYTAGDPAQPMLLAGIGTGLAPLWGIARDALKQGHSGPIHLYTGARNADNLYLHEEIAALAAAHDNLHYQVSLLETDTPSDAKTIDQLIASQHDALNGYRVFLCGSPQRVNKLRKLCFLKGASMQAIQCDLFQPAA</sequence>
<dbReference type="PANTHER" id="PTHR47354:SF3">
    <property type="entry name" value="OXIDOREDUCTASE-RELATED"/>
    <property type="match status" value="1"/>
</dbReference>
<feature type="domain" description="FAD-binding FR-type" evidence="4">
    <location>
        <begin position="89"/>
        <end position="185"/>
    </location>
</feature>
<dbReference type="Pfam" id="PF00111">
    <property type="entry name" value="Fer2"/>
    <property type="match status" value="1"/>
</dbReference>
<comment type="cofactor">
    <cofactor evidence="2">
        <name>[2Fe-2S] cluster</name>
        <dbReference type="ChEBI" id="CHEBI:190135"/>
    </cofactor>
</comment>
<dbReference type="PANTHER" id="PTHR47354">
    <property type="entry name" value="NADH OXIDOREDUCTASE HCR"/>
    <property type="match status" value="1"/>
</dbReference>
<dbReference type="SUPFAM" id="SSF63380">
    <property type="entry name" value="Riboflavin synthase domain-like"/>
    <property type="match status" value="1"/>
</dbReference>
<keyword evidence="1" id="KW-0830">Ubiquinone</keyword>
<dbReference type="Proteomes" id="UP000252558">
    <property type="component" value="Unassembled WGS sequence"/>
</dbReference>
<dbReference type="PRINTS" id="PR00410">
    <property type="entry name" value="PHEHYDRXLASE"/>
</dbReference>
<dbReference type="InterPro" id="IPR017938">
    <property type="entry name" value="Riboflavin_synthase-like_b-brl"/>
</dbReference>
<comment type="caution">
    <text evidence="5">The sequence shown here is derived from an EMBL/GenBank/DDBJ whole genome shotgun (WGS) entry which is preliminary data.</text>
</comment>
<dbReference type="RefSeq" id="WP_114336953.1">
    <property type="nucleotide sequence ID" value="NZ_QPID01000002.1"/>
</dbReference>
<dbReference type="CDD" id="cd06194">
    <property type="entry name" value="FNR_N-term_Iron_sulfur_binding"/>
    <property type="match status" value="1"/>
</dbReference>
<keyword evidence="6" id="KW-1185">Reference proteome</keyword>
<dbReference type="OrthoDB" id="9784483at2"/>
<dbReference type="SUPFAM" id="SSF52343">
    <property type="entry name" value="Ferredoxin reductase-like, C-terminal NADP-linked domain"/>
    <property type="match status" value="1"/>
</dbReference>
<name>A0A368NPD3_9GAMM</name>
<reference evidence="5 6" key="1">
    <citation type="submission" date="2018-07" db="EMBL/GenBank/DDBJ databases">
        <title>Corallincola holothuriorum sp. nov., a new facultative anaerobe isolated from sea cucumber Apostichopus japonicus.</title>
        <authorList>
            <person name="Xia H."/>
        </authorList>
    </citation>
    <scope>NUCLEOTIDE SEQUENCE [LARGE SCALE GENOMIC DNA]</scope>
    <source>
        <strain evidence="5 6">C4</strain>
    </source>
</reference>
<organism evidence="5 6">
    <name type="scientific">Corallincola holothuriorum</name>
    <dbReference type="NCBI Taxonomy" id="2282215"/>
    <lineage>
        <taxon>Bacteria</taxon>
        <taxon>Pseudomonadati</taxon>
        <taxon>Pseudomonadota</taxon>
        <taxon>Gammaproteobacteria</taxon>
        <taxon>Alteromonadales</taxon>
        <taxon>Psychromonadaceae</taxon>
        <taxon>Corallincola</taxon>
    </lineage>
</organism>
<dbReference type="InterPro" id="IPR012675">
    <property type="entry name" value="Beta-grasp_dom_sf"/>
</dbReference>
<dbReference type="GO" id="GO:0051536">
    <property type="term" value="F:iron-sulfur cluster binding"/>
    <property type="evidence" value="ECO:0007669"/>
    <property type="project" value="InterPro"/>
</dbReference>
<dbReference type="AlphaFoldDB" id="A0A368NPD3"/>
<dbReference type="Pfam" id="PF00970">
    <property type="entry name" value="FAD_binding_6"/>
    <property type="match status" value="1"/>
</dbReference>
<dbReference type="InterPro" id="IPR036010">
    <property type="entry name" value="2Fe-2S_ferredoxin-like_sf"/>
</dbReference>
<proteinExistence type="predicted"/>
<evidence type="ECO:0000259" key="4">
    <source>
        <dbReference type="PROSITE" id="PS51384"/>
    </source>
</evidence>
<dbReference type="Gene3D" id="3.40.50.80">
    <property type="entry name" value="Nucleotide-binding domain of ferredoxin-NADP reductase (FNR) module"/>
    <property type="match status" value="1"/>
</dbReference>
<dbReference type="InterPro" id="IPR001709">
    <property type="entry name" value="Flavoprot_Pyr_Nucl_cyt_Rdtase"/>
</dbReference>
<dbReference type="Gene3D" id="3.10.20.30">
    <property type="match status" value="1"/>
</dbReference>
<dbReference type="Gene3D" id="2.40.30.10">
    <property type="entry name" value="Translation factors"/>
    <property type="match status" value="1"/>
</dbReference>
<dbReference type="InterPro" id="IPR001433">
    <property type="entry name" value="OxRdtase_FAD/NAD-bd"/>
</dbReference>
<dbReference type="GO" id="GO:0016491">
    <property type="term" value="F:oxidoreductase activity"/>
    <property type="evidence" value="ECO:0007669"/>
    <property type="project" value="InterPro"/>
</dbReference>
<dbReference type="CDD" id="cd00207">
    <property type="entry name" value="fer2"/>
    <property type="match status" value="1"/>
</dbReference>
<dbReference type="InterPro" id="IPR039261">
    <property type="entry name" value="FNR_nucleotide-bd"/>
</dbReference>
<evidence type="ECO:0000256" key="2">
    <source>
        <dbReference type="ARBA" id="ARBA00034078"/>
    </source>
</evidence>
<dbReference type="InterPro" id="IPR017927">
    <property type="entry name" value="FAD-bd_FR_type"/>
</dbReference>
<protein>
    <submittedName>
        <fullName evidence="5">Uncharacterized protein</fullName>
    </submittedName>
</protein>